<protein>
    <submittedName>
        <fullName evidence="2">Uncharacterized protein</fullName>
    </submittedName>
</protein>
<keyword evidence="3" id="KW-1185">Reference proteome</keyword>
<feature type="compositionally biased region" description="Basic and acidic residues" evidence="1">
    <location>
        <begin position="33"/>
        <end position="46"/>
    </location>
</feature>
<dbReference type="EMBL" id="CP139781">
    <property type="protein sequence ID" value="WRQ88664.1"/>
    <property type="molecule type" value="Genomic_DNA"/>
</dbReference>
<evidence type="ECO:0000313" key="3">
    <source>
        <dbReference type="Proteomes" id="UP000738431"/>
    </source>
</evidence>
<organism evidence="2 3">
    <name type="scientific">Actomonas aquatica</name>
    <dbReference type="NCBI Taxonomy" id="2866162"/>
    <lineage>
        <taxon>Bacteria</taxon>
        <taxon>Pseudomonadati</taxon>
        <taxon>Verrucomicrobiota</taxon>
        <taxon>Opitutia</taxon>
        <taxon>Opitutales</taxon>
        <taxon>Opitutaceae</taxon>
        <taxon>Actomonas</taxon>
    </lineage>
</organism>
<evidence type="ECO:0000313" key="2">
    <source>
        <dbReference type="EMBL" id="WRQ88664.1"/>
    </source>
</evidence>
<feature type="region of interest" description="Disordered" evidence="1">
    <location>
        <begin position="31"/>
        <end position="54"/>
    </location>
</feature>
<name>A0ABZ1CAE3_9BACT</name>
<evidence type="ECO:0000256" key="1">
    <source>
        <dbReference type="SAM" id="MobiDB-lite"/>
    </source>
</evidence>
<sequence length="54" mass="6017">MNLITFILLGYVAIALLIALMVRRAPVGYEDDQGFHNGERPLERSTTDSLLAKL</sequence>
<proteinExistence type="predicted"/>
<gene>
    <name evidence="2" type="ORF">K1X11_004560</name>
</gene>
<accession>A0ABZ1CAE3</accession>
<reference evidence="2 3" key="1">
    <citation type="submission" date="2023-12" db="EMBL/GenBank/DDBJ databases">
        <title>Description of an unclassified Opitutus bacterium of Verrucomicrobiota.</title>
        <authorList>
            <person name="Zhang D.-F."/>
        </authorList>
    </citation>
    <scope>NUCLEOTIDE SEQUENCE [LARGE SCALE GENOMIC DNA]</scope>
    <source>
        <strain evidence="2 3">WL0086</strain>
    </source>
</reference>
<dbReference type="Proteomes" id="UP000738431">
    <property type="component" value="Chromosome"/>
</dbReference>
<dbReference type="RefSeq" id="WP_221031765.1">
    <property type="nucleotide sequence ID" value="NZ_CP139781.1"/>
</dbReference>